<gene>
    <name evidence="1" type="ORF">S03H2_02834</name>
</gene>
<reference evidence="1" key="1">
    <citation type="journal article" date="2014" name="Front. Microbiol.">
        <title>High frequency of phylogenetically diverse reductive dehalogenase-homologous genes in deep subseafloor sedimentary metagenomes.</title>
        <authorList>
            <person name="Kawai M."/>
            <person name="Futagami T."/>
            <person name="Toyoda A."/>
            <person name="Takaki Y."/>
            <person name="Nishi S."/>
            <person name="Hori S."/>
            <person name="Arai W."/>
            <person name="Tsubouchi T."/>
            <person name="Morono Y."/>
            <person name="Uchiyama I."/>
            <person name="Ito T."/>
            <person name="Fujiyama A."/>
            <person name="Inagaki F."/>
            <person name="Takami H."/>
        </authorList>
    </citation>
    <scope>NUCLEOTIDE SEQUENCE</scope>
    <source>
        <strain evidence="1">Expedition CK06-06</strain>
    </source>
</reference>
<dbReference type="AlphaFoldDB" id="X1G3S0"/>
<accession>X1G3S0</accession>
<comment type="caution">
    <text evidence="1">The sequence shown here is derived from an EMBL/GenBank/DDBJ whole genome shotgun (WGS) entry which is preliminary data.</text>
</comment>
<organism evidence="1">
    <name type="scientific">marine sediment metagenome</name>
    <dbReference type="NCBI Taxonomy" id="412755"/>
    <lineage>
        <taxon>unclassified sequences</taxon>
        <taxon>metagenomes</taxon>
        <taxon>ecological metagenomes</taxon>
    </lineage>
</organism>
<proteinExistence type="predicted"/>
<protein>
    <submittedName>
        <fullName evidence="1">Uncharacterized protein</fullName>
    </submittedName>
</protein>
<evidence type="ECO:0000313" key="1">
    <source>
        <dbReference type="EMBL" id="GAH27673.1"/>
    </source>
</evidence>
<dbReference type="EMBL" id="BARU01000989">
    <property type="protein sequence ID" value="GAH27673.1"/>
    <property type="molecule type" value="Genomic_DNA"/>
</dbReference>
<name>X1G3S0_9ZZZZ</name>
<sequence length="44" mass="5135">MKKYGLEFKKKAYRGVANILPYDDFDYYEEEDVVKALRKASGGK</sequence>